<proteinExistence type="predicted"/>
<protein>
    <submittedName>
        <fullName evidence="2">Uncharacterized protein</fullName>
    </submittedName>
</protein>
<dbReference type="GeneID" id="73347497"/>
<dbReference type="KEGG" id="clup:CLUP02_13549"/>
<feature type="compositionally biased region" description="Polar residues" evidence="1">
    <location>
        <begin position="107"/>
        <end position="116"/>
    </location>
</feature>
<dbReference type="AlphaFoldDB" id="A0A9Q8WM91"/>
<evidence type="ECO:0000313" key="2">
    <source>
        <dbReference type="EMBL" id="UQC88027.1"/>
    </source>
</evidence>
<sequence>MTNPWTTLIAWTDGAQTSKLGTCQTTRRAADQGKSLIDRLFPKDGDLRQGPLILMFLHGIWECAMMMLGAPFHLIFSRPSTSPTGHKKPRTNERYEAMDAYDGMREASTQSGNVPTSRRPFAVRE</sequence>
<dbReference type="Proteomes" id="UP000830671">
    <property type="component" value="Chromosome 7"/>
</dbReference>
<evidence type="ECO:0000256" key="1">
    <source>
        <dbReference type="SAM" id="MobiDB-lite"/>
    </source>
</evidence>
<dbReference type="EMBL" id="CP019479">
    <property type="protein sequence ID" value="UQC88027.1"/>
    <property type="molecule type" value="Genomic_DNA"/>
</dbReference>
<keyword evidence="3" id="KW-1185">Reference proteome</keyword>
<name>A0A9Q8WM91_9PEZI</name>
<gene>
    <name evidence="2" type="ORF">CLUP02_13549</name>
</gene>
<dbReference type="RefSeq" id="XP_049149633.1">
    <property type="nucleotide sequence ID" value="XM_049292487.1"/>
</dbReference>
<accession>A0A9Q8WM91</accession>
<organism evidence="2 3">
    <name type="scientific">Colletotrichum lupini</name>
    <dbReference type="NCBI Taxonomy" id="145971"/>
    <lineage>
        <taxon>Eukaryota</taxon>
        <taxon>Fungi</taxon>
        <taxon>Dikarya</taxon>
        <taxon>Ascomycota</taxon>
        <taxon>Pezizomycotina</taxon>
        <taxon>Sordariomycetes</taxon>
        <taxon>Hypocreomycetidae</taxon>
        <taxon>Glomerellales</taxon>
        <taxon>Glomerellaceae</taxon>
        <taxon>Colletotrichum</taxon>
        <taxon>Colletotrichum acutatum species complex</taxon>
    </lineage>
</organism>
<reference evidence="2" key="1">
    <citation type="journal article" date="2021" name="Mol. Plant Microbe Interact.">
        <title>Complete Genome Sequence of the Plant-Pathogenic Fungus Colletotrichum lupini.</title>
        <authorList>
            <person name="Baroncelli R."/>
            <person name="Pensec F."/>
            <person name="Da Lio D."/>
            <person name="Boufleur T."/>
            <person name="Vicente I."/>
            <person name="Sarrocco S."/>
            <person name="Picot A."/>
            <person name="Baraldi E."/>
            <person name="Sukno S."/>
            <person name="Thon M."/>
            <person name="Le Floch G."/>
        </authorList>
    </citation>
    <scope>NUCLEOTIDE SEQUENCE</scope>
    <source>
        <strain evidence="2">IMI 504893</strain>
    </source>
</reference>
<evidence type="ECO:0000313" key="3">
    <source>
        <dbReference type="Proteomes" id="UP000830671"/>
    </source>
</evidence>
<feature type="region of interest" description="Disordered" evidence="1">
    <location>
        <begin position="104"/>
        <end position="125"/>
    </location>
</feature>